<dbReference type="InterPro" id="IPR001650">
    <property type="entry name" value="Helicase_C-like"/>
</dbReference>
<dbReference type="SUPFAM" id="SSF52540">
    <property type="entry name" value="P-loop containing nucleoside triphosphate hydrolases"/>
    <property type="match status" value="1"/>
</dbReference>
<dbReference type="EC" id="3.6.4.13" evidence="9"/>
<dbReference type="InterPro" id="IPR044764">
    <property type="entry name" value="DDX52/Rok1_DEADc"/>
</dbReference>
<evidence type="ECO:0000256" key="4">
    <source>
        <dbReference type="ARBA" id="ARBA00022840"/>
    </source>
</evidence>
<evidence type="ECO:0000313" key="14">
    <source>
        <dbReference type="EMBL" id="TSP68494.1"/>
    </source>
</evidence>
<gene>
    <name evidence="14" type="ORF">Baya_10979</name>
</gene>
<comment type="similarity">
    <text evidence="6">Belongs to the DEAD box helicase family. DDX52/ROK1 subfamily.</text>
</comment>
<dbReference type="GO" id="GO:0003723">
    <property type="term" value="F:RNA binding"/>
    <property type="evidence" value="ECO:0007669"/>
    <property type="project" value="UniProtKB-UniRule"/>
</dbReference>
<keyword evidence="2 9" id="KW-0378">Hydrolase</keyword>
<dbReference type="AlphaFoldDB" id="A0A556UYJ4"/>
<feature type="region of interest" description="Disordered" evidence="10">
    <location>
        <begin position="437"/>
        <end position="489"/>
    </location>
</feature>
<feature type="compositionally biased region" description="Polar residues" evidence="10">
    <location>
        <begin position="115"/>
        <end position="126"/>
    </location>
</feature>
<evidence type="ECO:0000256" key="7">
    <source>
        <dbReference type="ARBA" id="ARBA00047984"/>
    </source>
</evidence>
<keyword evidence="1 9" id="KW-0547">Nucleotide-binding</keyword>
<evidence type="ECO:0000313" key="15">
    <source>
        <dbReference type="Proteomes" id="UP000319801"/>
    </source>
</evidence>
<dbReference type="InterPro" id="IPR011545">
    <property type="entry name" value="DEAD/DEAH_box_helicase_dom"/>
</dbReference>
<evidence type="ECO:0000256" key="3">
    <source>
        <dbReference type="ARBA" id="ARBA00022806"/>
    </source>
</evidence>
<dbReference type="CDD" id="cd17957">
    <property type="entry name" value="DEADc_DDX52"/>
    <property type="match status" value="1"/>
</dbReference>
<evidence type="ECO:0000256" key="6">
    <source>
        <dbReference type="ARBA" id="ARBA00024355"/>
    </source>
</evidence>
<comment type="function">
    <text evidence="9">RNA helicase.</text>
</comment>
<keyword evidence="3 9" id="KW-0347">Helicase</keyword>
<evidence type="ECO:0000256" key="5">
    <source>
        <dbReference type="ARBA" id="ARBA00022884"/>
    </source>
</evidence>
<reference evidence="14 15" key="1">
    <citation type="journal article" date="2019" name="Genome Biol. Evol.">
        <title>Whole-Genome Sequencing of the Giant Devil Catfish, Bagarius yarrelli.</title>
        <authorList>
            <person name="Jiang W."/>
            <person name="Lv Y."/>
            <person name="Cheng L."/>
            <person name="Yang K."/>
            <person name="Chao B."/>
            <person name="Wang X."/>
            <person name="Li Y."/>
            <person name="Pan X."/>
            <person name="You X."/>
            <person name="Zhang Y."/>
            <person name="Yang J."/>
            <person name="Li J."/>
            <person name="Zhang X."/>
            <person name="Liu S."/>
            <person name="Sun C."/>
            <person name="Yang J."/>
            <person name="Shi Q."/>
        </authorList>
    </citation>
    <scope>NUCLEOTIDE SEQUENCE [LARGE SCALE GENOMIC DNA]</scope>
    <source>
        <strain evidence="14">JWS20170419001</strain>
        <tissue evidence="14">Muscle</tissue>
    </source>
</reference>
<dbReference type="PANTHER" id="PTHR24031">
    <property type="entry name" value="RNA HELICASE"/>
    <property type="match status" value="1"/>
</dbReference>
<feature type="compositionally biased region" description="Basic and acidic residues" evidence="10">
    <location>
        <begin position="127"/>
        <end position="140"/>
    </location>
</feature>
<name>A0A556UYJ4_BAGYA</name>
<dbReference type="SMART" id="SM00487">
    <property type="entry name" value="DEXDc"/>
    <property type="match status" value="1"/>
</dbReference>
<dbReference type="SMART" id="SM00490">
    <property type="entry name" value="HELICc"/>
    <property type="match status" value="1"/>
</dbReference>
<evidence type="ECO:0000256" key="8">
    <source>
        <dbReference type="PROSITE-ProRule" id="PRU00552"/>
    </source>
</evidence>
<dbReference type="Pfam" id="PF00270">
    <property type="entry name" value="DEAD"/>
    <property type="match status" value="1"/>
</dbReference>
<dbReference type="GO" id="GO:0016787">
    <property type="term" value="F:hydrolase activity"/>
    <property type="evidence" value="ECO:0007669"/>
    <property type="project" value="UniProtKB-KW"/>
</dbReference>
<comment type="catalytic activity">
    <reaction evidence="7 9">
        <text>ATP + H2O = ADP + phosphate + H(+)</text>
        <dbReference type="Rhea" id="RHEA:13065"/>
        <dbReference type="ChEBI" id="CHEBI:15377"/>
        <dbReference type="ChEBI" id="CHEBI:15378"/>
        <dbReference type="ChEBI" id="CHEBI:30616"/>
        <dbReference type="ChEBI" id="CHEBI:43474"/>
        <dbReference type="ChEBI" id="CHEBI:456216"/>
        <dbReference type="EC" id="3.6.4.13"/>
    </reaction>
</comment>
<feature type="domain" description="DEAD-box RNA helicase Q" evidence="13">
    <location>
        <begin position="177"/>
        <end position="205"/>
    </location>
</feature>
<evidence type="ECO:0000256" key="10">
    <source>
        <dbReference type="SAM" id="MobiDB-lite"/>
    </source>
</evidence>
<evidence type="ECO:0000259" key="11">
    <source>
        <dbReference type="PROSITE" id="PS51192"/>
    </source>
</evidence>
<dbReference type="GO" id="GO:0030490">
    <property type="term" value="P:maturation of SSU-rRNA"/>
    <property type="evidence" value="ECO:0007669"/>
    <property type="project" value="InterPro"/>
</dbReference>
<protein>
    <recommendedName>
        <fullName evidence="9">ATP-dependent RNA helicase</fullName>
        <ecNumber evidence="9">3.6.4.13</ecNumber>
    </recommendedName>
</protein>
<feature type="compositionally biased region" description="Basic and acidic residues" evidence="10">
    <location>
        <begin position="74"/>
        <end position="99"/>
    </location>
</feature>
<dbReference type="InterPro" id="IPR014014">
    <property type="entry name" value="RNA_helicase_DEAD_Q_motif"/>
</dbReference>
<feature type="domain" description="Helicase ATP-binding" evidence="11">
    <location>
        <begin position="208"/>
        <end position="376"/>
    </location>
</feature>
<feature type="region of interest" description="Disordered" evidence="10">
    <location>
        <begin position="29"/>
        <end position="140"/>
    </location>
</feature>
<dbReference type="InterPro" id="IPR027417">
    <property type="entry name" value="P-loop_NTPase"/>
</dbReference>
<sequence length="489" mass="54880">MDAVELFKRLGSGAKFDLKRFGRDAERFKVGKSQNKEISNPLSEISFFGKTRESAEELRPHDDDDDDDDGGGSKSDEDQHAVADESQSKPKENKRKCPDLEDENSSSDDDGESEQTGIRWTSSQAKTAKEVKKKSTDEPSVKRLKQLHKEKLNRIRHQNRINVHGTDVPDPLGTFQELQQEYELNPRIVQNIRAAGFHCPTPIQMQAVPLMMHRREILACAPTGSGKTIAFCLPVLAHLRQPLNQGFRALIVAPTRELASQTHRELLKLSEGLGFRVHMINKGADAAKKYGPKSAKKFDILVTTPNRLIYLLNQEPPAVDLSRNSAAETVEQELLFRDNVVSSFRAGKIWVLICTALMARGIDFKGVNLVINYDFPTSAVEYIHRIGRTGRAGHKGKAVTFFTEADKPLLRSIASVIKQAGCPVPDYMIGFKKLKSKEKRHLEKKPPRRSTIRTMPRILTQKNPGKLKKRKKGRTETSQNGGQADECKN</sequence>
<dbReference type="GO" id="GO:0005524">
    <property type="term" value="F:ATP binding"/>
    <property type="evidence" value="ECO:0007669"/>
    <property type="project" value="UniProtKB-UniRule"/>
</dbReference>
<dbReference type="CDD" id="cd18787">
    <property type="entry name" value="SF2_C_DEAD"/>
    <property type="match status" value="1"/>
</dbReference>
<dbReference type="PROSITE" id="PS51192">
    <property type="entry name" value="HELICASE_ATP_BIND_1"/>
    <property type="match status" value="1"/>
</dbReference>
<feature type="compositionally biased region" description="Polar residues" evidence="10">
    <location>
        <begin position="32"/>
        <end position="43"/>
    </location>
</feature>
<keyword evidence="4 9" id="KW-0067">ATP-binding</keyword>
<feature type="domain" description="Helicase C-terminal" evidence="12">
    <location>
        <begin position="234"/>
        <end position="432"/>
    </location>
</feature>
<dbReference type="EMBL" id="VCAZ01000078">
    <property type="protein sequence ID" value="TSP68494.1"/>
    <property type="molecule type" value="Genomic_DNA"/>
</dbReference>
<evidence type="ECO:0000259" key="12">
    <source>
        <dbReference type="PROSITE" id="PS51194"/>
    </source>
</evidence>
<comment type="caution">
    <text evidence="14">The sequence shown here is derived from an EMBL/GenBank/DDBJ whole genome shotgun (WGS) entry which is preliminary data.</text>
</comment>
<evidence type="ECO:0000256" key="2">
    <source>
        <dbReference type="ARBA" id="ARBA00022801"/>
    </source>
</evidence>
<evidence type="ECO:0000256" key="9">
    <source>
        <dbReference type="RuleBase" id="RU365068"/>
    </source>
</evidence>
<dbReference type="Gene3D" id="3.40.50.300">
    <property type="entry name" value="P-loop containing nucleotide triphosphate hydrolases"/>
    <property type="match status" value="2"/>
</dbReference>
<evidence type="ECO:0000256" key="1">
    <source>
        <dbReference type="ARBA" id="ARBA00022741"/>
    </source>
</evidence>
<keyword evidence="15" id="KW-1185">Reference proteome</keyword>
<dbReference type="OrthoDB" id="360161at2759"/>
<dbReference type="PROSITE" id="PS51195">
    <property type="entry name" value="Q_MOTIF"/>
    <property type="match status" value="1"/>
</dbReference>
<feature type="compositionally biased region" description="Acidic residues" evidence="10">
    <location>
        <begin position="100"/>
        <end position="113"/>
    </location>
</feature>
<accession>A0A556UYJ4</accession>
<dbReference type="Proteomes" id="UP000319801">
    <property type="component" value="Unassembled WGS sequence"/>
</dbReference>
<comment type="domain">
    <text evidence="9">The Q motif is unique to and characteristic of the DEAD box family of RNA helicases and controls ATP binding and hydrolysis.</text>
</comment>
<dbReference type="PROSITE" id="PS51194">
    <property type="entry name" value="HELICASE_CTER"/>
    <property type="match status" value="1"/>
</dbReference>
<organism evidence="14 15">
    <name type="scientific">Bagarius yarrelli</name>
    <name type="common">Goonch</name>
    <name type="synonym">Bagrus yarrelli</name>
    <dbReference type="NCBI Taxonomy" id="175774"/>
    <lineage>
        <taxon>Eukaryota</taxon>
        <taxon>Metazoa</taxon>
        <taxon>Chordata</taxon>
        <taxon>Craniata</taxon>
        <taxon>Vertebrata</taxon>
        <taxon>Euteleostomi</taxon>
        <taxon>Actinopterygii</taxon>
        <taxon>Neopterygii</taxon>
        <taxon>Teleostei</taxon>
        <taxon>Ostariophysi</taxon>
        <taxon>Siluriformes</taxon>
        <taxon>Sisoridae</taxon>
        <taxon>Sisorinae</taxon>
        <taxon>Bagarius</taxon>
    </lineage>
</organism>
<dbReference type="Pfam" id="PF00271">
    <property type="entry name" value="Helicase_C"/>
    <property type="match status" value="1"/>
</dbReference>
<proteinExistence type="inferred from homology"/>
<feature type="compositionally biased region" description="Basic and acidic residues" evidence="10">
    <location>
        <begin position="50"/>
        <end position="62"/>
    </location>
</feature>
<evidence type="ECO:0000259" key="13">
    <source>
        <dbReference type="PROSITE" id="PS51195"/>
    </source>
</evidence>
<keyword evidence="5 9" id="KW-0694">RNA-binding</keyword>
<feature type="short sequence motif" description="Q motif" evidence="8">
    <location>
        <begin position="177"/>
        <end position="205"/>
    </location>
</feature>
<dbReference type="GO" id="GO:0003724">
    <property type="term" value="F:RNA helicase activity"/>
    <property type="evidence" value="ECO:0007669"/>
    <property type="project" value="UniProtKB-EC"/>
</dbReference>
<dbReference type="InterPro" id="IPR014001">
    <property type="entry name" value="Helicase_ATP-bd"/>
</dbReference>